<evidence type="ECO:0000313" key="1">
    <source>
        <dbReference type="EMBL" id="MAH64450.1"/>
    </source>
</evidence>
<dbReference type="Gene3D" id="1.10.1040.10">
    <property type="entry name" value="N-(1-d-carboxylethyl)-l-norvaline Dehydrogenase, domain 2"/>
    <property type="match status" value="1"/>
</dbReference>
<organism evidence="1 2">
    <name type="scientific">SAR324 cluster bacterium</name>
    <dbReference type="NCBI Taxonomy" id="2024889"/>
    <lineage>
        <taxon>Bacteria</taxon>
        <taxon>Deltaproteobacteria</taxon>
        <taxon>SAR324 cluster</taxon>
    </lineage>
</organism>
<name>A0A2D6YMQ3_9DELT</name>
<comment type="caution">
    <text evidence="1">The sequence shown here is derived from an EMBL/GenBank/DDBJ whole genome shotgun (WGS) entry which is preliminary data.</text>
</comment>
<sequence length="89" mass="10538">MGPFETIDFNAPVGLADYAARYSQMYREMSVFQSSEMKWDVNLIKRIHKDRRSMLEETGIEERQVWHDRSLADLVAHKSKLDKQSNKFE</sequence>
<dbReference type="AlphaFoldDB" id="A0A2D6YMQ3"/>
<gene>
    <name evidence="1" type="ORF">CMN54_13595</name>
</gene>
<proteinExistence type="predicted"/>
<protein>
    <submittedName>
        <fullName evidence="1">Uncharacterized protein</fullName>
    </submittedName>
</protein>
<reference evidence="2" key="1">
    <citation type="submission" date="2017-09" db="EMBL/GenBank/DDBJ databases">
        <title>The Reconstruction of 2,631 Draft Metagenome-Assembled Genomes from the Global Oceans.</title>
        <authorList>
            <person name="Tully B.J."/>
            <person name="Graham E.D."/>
            <person name="Heidelberg J.F."/>
        </authorList>
    </citation>
    <scope>NUCLEOTIDE SEQUENCE [LARGE SCALE GENOMIC DNA]</scope>
</reference>
<dbReference type="Proteomes" id="UP000226525">
    <property type="component" value="Unassembled WGS sequence"/>
</dbReference>
<dbReference type="EMBL" id="NZEX01000161">
    <property type="protein sequence ID" value="MAH64450.1"/>
    <property type="molecule type" value="Genomic_DNA"/>
</dbReference>
<dbReference type="InterPro" id="IPR013328">
    <property type="entry name" value="6PGD_dom2"/>
</dbReference>
<evidence type="ECO:0000313" key="2">
    <source>
        <dbReference type="Proteomes" id="UP000226525"/>
    </source>
</evidence>
<accession>A0A2D6YMQ3</accession>